<protein>
    <recommendedName>
        <fullName evidence="1">A to I editase domain-containing protein</fullName>
    </recommendedName>
</protein>
<dbReference type="InterPro" id="IPR002466">
    <property type="entry name" value="A_deamin"/>
</dbReference>
<dbReference type="GO" id="GO:0005737">
    <property type="term" value="C:cytoplasm"/>
    <property type="evidence" value="ECO:0007669"/>
    <property type="project" value="TreeGrafter"/>
</dbReference>
<evidence type="ECO:0000313" key="2">
    <source>
        <dbReference type="EMBL" id="CAF4167971.1"/>
    </source>
</evidence>
<organism evidence="2 3">
    <name type="scientific">Rotaria magnacalcarata</name>
    <dbReference type="NCBI Taxonomy" id="392030"/>
    <lineage>
        <taxon>Eukaryota</taxon>
        <taxon>Metazoa</taxon>
        <taxon>Spiralia</taxon>
        <taxon>Gnathifera</taxon>
        <taxon>Rotifera</taxon>
        <taxon>Eurotatoria</taxon>
        <taxon>Bdelloidea</taxon>
        <taxon>Philodinida</taxon>
        <taxon>Philodinidae</taxon>
        <taxon>Rotaria</taxon>
    </lineage>
</organism>
<dbReference type="SMART" id="SM00552">
    <property type="entry name" value="ADEAMc"/>
    <property type="match status" value="1"/>
</dbReference>
<gene>
    <name evidence="2" type="ORF">SMN809_LOCUS20472</name>
</gene>
<dbReference type="EMBL" id="CAJOBI010012882">
    <property type="protein sequence ID" value="CAF4167971.1"/>
    <property type="molecule type" value="Genomic_DNA"/>
</dbReference>
<dbReference type="PANTHER" id="PTHR10910:SF62">
    <property type="entry name" value="AT07585P-RELATED"/>
    <property type="match status" value="1"/>
</dbReference>
<evidence type="ECO:0000313" key="3">
    <source>
        <dbReference type="Proteomes" id="UP000676336"/>
    </source>
</evidence>
<reference evidence="2" key="1">
    <citation type="submission" date="2021-02" db="EMBL/GenBank/DDBJ databases">
        <authorList>
            <person name="Nowell W R."/>
        </authorList>
    </citation>
    <scope>NUCLEOTIDE SEQUENCE</scope>
</reference>
<name>A0A8S2RLE2_9BILA</name>
<proteinExistence type="predicted"/>
<feature type="non-terminal residue" evidence="2">
    <location>
        <position position="1"/>
    </location>
</feature>
<accession>A0A8S2RLE2</accession>
<dbReference type="GO" id="GO:0008251">
    <property type="term" value="F:tRNA-specific adenosine deaminase activity"/>
    <property type="evidence" value="ECO:0007669"/>
    <property type="project" value="TreeGrafter"/>
</dbReference>
<dbReference type="PROSITE" id="PS50141">
    <property type="entry name" value="A_DEAMIN_EDITASE"/>
    <property type="match status" value="1"/>
</dbReference>
<dbReference type="GO" id="GO:0003726">
    <property type="term" value="F:double-stranded RNA adenosine deaminase activity"/>
    <property type="evidence" value="ECO:0007669"/>
    <property type="project" value="TreeGrafter"/>
</dbReference>
<sequence length="189" mass="20948">MTETTSAIVSIPGCYGNKCAGGSVLSPTGLVVHDSHAEQLARRGFIRYLYGQIESFQKNEESIFEKADDSRLVLKSTIHIHFYTSFAPCGDSALFTPRDKITEATLKNEHELHRTARVQGQLRSKIENGEGTIPTDPKSIILSLDAIRNGQHVRHMSCSDKIVRWNILGIQGALLSNIIQPIYLNSITI</sequence>
<dbReference type="AlphaFoldDB" id="A0A8S2RLE2"/>
<dbReference type="PANTHER" id="PTHR10910">
    <property type="entry name" value="EUKARYOTE SPECIFIC DSRNA BINDING PROTEIN"/>
    <property type="match status" value="1"/>
</dbReference>
<evidence type="ECO:0000259" key="1">
    <source>
        <dbReference type="PROSITE" id="PS50141"/>
    </source>
</evidence>
<dbReference type="Proteomes" id="UP000676336">
    <property type="component" value="Unassembled WGS sequence"/>
</dbReference>
<dbReference type="GO" id="GO:0006396">
    <property type="term" value="P:RNA processing"/>
    <property type="evidence" value="ECO:0007669"/>
    <property type="project" value="InterPro"/>
</dbReference>
<dbReference type="Pfam" id="PF02137">
    <property type="entry name" value="A_deamin"/>
    <property type="match status" value="1"/>
</dbReference>
<feature type="domain" description="A to I editase" evidence="1">
    <location>
        <begin position="16"/>
        <end position="189"/>
    </location>
</feature>
<dbReference type="GO" id="GO:0003725">
    <property type="term" value="F:double-stranded RNA binding"/>
    <property type="evidence" value="ECO:0007669"/>
    <property type="project" value="TreeGrafter"/>
</dbReference>
<dbReference type="GO" id="GO:0006382">
    <property type="term" value="P:adenosine to inosine editing"/>
    <property type="evidence" value="ECO:0007669"/>
    <property type="project" value="TreeGrafter"/>
</dbReference>
<comment type="caution">
    <text evidence="2">The sequence shown here is derived from an EMBL/GenBank/DDBJ whole genome shotgun (WGS) entry which is preliminary data.</text>
</comment>
<dbReference type="GO" id="GO:0005730">
    <property type="term" value="C:nucleolus"/>
    <property type="evidence" value="ECO:0007669"/>
    <property type="project" value="TreeGrafter"/>
</dbReference>